<dbReference type="PANTHER" id="PTHR33112:SF16">
    <property type="entry name" value="HETEROKARYON INCOMPATIBILITY DOMAIN-CONTAINING PROTEIN"/>
    <property type="match status" value="1"/>
</dbReference>
<dbReference type="InterPro" id="IPR010730">
    <property type="entry name" value="HET"/>
</dbReference>
<dbReference type="SUPFAM" id="SSF48403">
    <property type="entry name" value="Ankyrin repeat"/>
    <property type="match status" value="1"/>
</dbReference>
<name>A0A6A6TPF3_9PLEO</name>
<dbReference type="EMBL" id="MU004291">
    <property type="protein sequence ID" value="KAF2661949.1"/>
    <property type="molecule type" value="Genomic_DNA"/>
</dbReference>
<keyword evidence="1" id="KW-0040">ANK repeat</keyword>
<dbReference type="Pfam" id="PF12796">
    <property type="entry name" value="Ank_2"/>
    <property type="match status" value="1"/>
</dbReference>
<dbReference type="Proteomes" id="UP000799324">
    <property type="component" value="Unassembled WGS sequence"/>
</dbReference>
<dbReference type="AlphaFoldDB" id="A0A6A6TPF3"/>
<organism evidence="3 4">
    <name type="scientific">Lophiostoma macrostomum CBS 122681</name>
    <dbReference type="NCBI Taxonomy" id="1314788"/>
    <lineage>
        <taxon>Eukaryota</taxon>
        <taxon>Fungi</taxon>
        <taxon>Dikarya</taxon>
        <taxon>Ascomycota</taxon>
        <taxon>Pezizomycotina</taxon>
        <taxon>Dothideomycetes</taxon>
        <taxon>Pleosporomycetidae</taxon>
        <taxon>Pleosporales</taxon>
        <taxon>Lophiostomataceae</taxon>
        <taxon>Lophiostoma</taxon>
    </lineage>
</organism>
<dbReference type="Pfam" id="PF00023">
    <property type="entry name" value="Ank"/>
    <property type="match status" value="1"/>
</dbReference>
<protein>
    <recommendedName>
        <fullName evidence="2">Heterokaryon incompatibility domain-containing protein</fullName>
    </recommendedName>
</protein>
<dbReference type="OrthoDB" id="5125733at2759"/>
<feature type="repeat" description="ANK" evidence="1">
    <location>
        <begin position="47"/>
        <end position="79"/>
    </location>
</feature>
<dbReference type="InterPro" id="IPR036770">
    <property type="entry name" value="Ankyrin_rpt-contain_sf"/>
</dbReference>
<proteinExistence type="predicted"/>
<evidence type="ECO:0000259" key="2">
    <source>
        <dbReference type="Pfam" id="PF06985"/>
    </source>
</evidence>
<evidence type="ECO:0000313" key="4">
    <source>
        <dbReference type="Proteomes" id="UP000799324"/>
    </source>
</evidence>
<keyword evidence="4" id="KW-1185">Reference proteome</keyword>
<feature type="repeat" description="ANK" evidence="1">
    <location>
        <begin position="80"/>
        <end position="112"/>
    </location>
</feature>
<dbReference type="InterPro" id="IPR002110">
    <property type="entry name" value="Ankyrin_rpt"/>
</dbReference>
<feature type="domain" description="Heterokaryon incompatibility" evidence="2">
    <location>
        <begin position="333"/>
        <end position="485"/>
    </location>
</feature>
<dbReference type="SMART" id="SM00248">
    <property type="entry name" value="ANK"/>
    <property type="match status" value="4"/>
</dbReference>
<gene>
    <name evidence="3" type="ORF">K491DRAFT_586266</name>
</gene>
<dbReference type="PROSITE" id="PS50088">
    <property type="entry name" value="ANK_REPEAT"/>
    <property type="match status" value="2"/>
</dbReference>
<dbReference type="Pfam" id="PF06985">
    <property type="entry name" value="HET"/>
    <property type="match status" value="1"/>
</dbReference>
<sequence length="771" mass="85461">MLELGVSVTAHDNHRNLVTIAAEAGHTSIINVLIEAGAELDGGTGRWGFTPLQNAVKGGHIDTAQFLIAAGADINLAGGRSEPPLHIAAKAKNANMFKLLLDADADIYLVSYTRKTVRQLVEKSGNEEIVRLLTEKESQVSAPAPNPDDEPFDVGDVEETIFCSECKKLPVTAFLGHNGYDFHPSLVSLRNAARSGCPFCMFFWKRIGVQTITIPQPSVCKIYQNGHSSSVWSQIEEPYPRDIECPEGLRADFTVDLEPFEDKRRPLSGDTRSPATYHQIQTWLEECCQSHSKCGNNSEATFRPSRLLDLSQWNIDRTIKLVDRKTLFESSPYVTLSYRRLAEVLASTITTSHNIASRYTSIASESLPLGFVHAIEVTLALNINYLWIDCLCIIQDSPDDWTYESSLLGKVYQNSFLTITSSASDNISEGLFRTFDTSNDCVEIPCISDLGTGETKLVRAMKHHRTWEQDYGASHLSKRGWAFQERELATEVSPTKKQLTATNSRLLDALSTATNDDDIYTLWYRTIKDYTSRHLTHETDKFPALASLAEIFATHTKSNYIAGIWEADLLHGISWIASDQYSTPRRPAARASGAYIAPTWSWASIVGSTCYKPPSAITREVQRERKPGMAVIRSHALTLETASPFGPVASASLHLCAPMITGVLGYDASSNWLGRIIQLRDLTGEEILGDMHFDVPAERGDQDIKVVRCIYLYTETLSSSRAGTSQDNECGFGLALVPVEGMVKTYRRIGPVQGLRLKYMRDVGAEEITIV</sequence>
<evidence type="ECO:0000256" key="1">
    <source>
        <dbReference type="PROSITE-ProRule" id="PRU00023"/>
    </source>
</evidence>
<reference evidence="3" key="1">
    <citation type="journal article" date="2020" name="Stud. Mycol.">
        <title>101 Dothideomycetes genomes: a test case for predicting lifestyles and emergence of pathogens.</title>
        <authorList>
            <person name="Haridas S."/>
            <person name="Albert R."/>
            <person name="Binder M."/>
            <person name="Bloem J."/>
            <person name="Labutti K."/>
            <person name="Salamov A."/>
            <person name="Andreopoulos B."/>
            <person name="Baker S."/>
            <person name="Barry K."/>
            <person name="Bills G."/>
            <person name="Bluhm B."/>
            <person name="Cannon C."/>
            <person name="Castanera R."/>
            <person name="Culley D."/>
            <person name="Daum C."/>
            <person name="Ezra D."/>
            <person name="Gonzalez J."/>
            <person name="Henrissat B."/>
            <person name="Kuo A."/>
            <person name="Liang C."/>
            <person name="Lipzen A."/>
            <person name="Lutzoni F."/>
            <person name="Magnuson J."/>
            <person name="Mondo S."/>
            <person name="Nolan M."/>
            <person name="Ohm R."/>
            <person name="Pangilinan J."/>
            <person name="Park H.-J."/>
            <person name="Ramirez L."/>
            <person name="Alfaro M."/>
            <person name="Sun H."/>
            <person name="Tritt A."/>
            <person name="Yoshinaga Y."/>
            <person name="Zwiers L.-H."/>
            <person name="Turgeon B."/>
            <person name="Goodwin S."/>
            <person name="Spatafora J."/>
            <person name="Crous P."/>
            <person name="Grigoriev I."/>
        </authorList>
    </citation>
    <scope>NUCLEOTIDE SEQUENCE</scope>
    <source>
        <strain evidence="3">CBS 122681</strain>
    </source>
</reference>
<dbReference type="Gene3D" id="1.25.40.20">
    <property type="entry name" value="Ankyrin repeat-containing domain"/>
    <property type="match status" value="1"/>
</dbReference>
<dbReference type="PROSITE" id="PS50297">
    <property type="entry name" value="ANK_REP_REGION"/>
    <property type="match status" value="2"/>
</dbReference>
<dbReference type="PANTHER" id="PTHR33112">
    <property type="entry name" value="DOMAIN PROTEIN, PUTATIVE-RELATED"/>
    <property type="match status" value="1"/>
</dbReference>
<evidence type="ECO:0000313" key="3">
    <source>
        <dbReference type="EMBL" id="KAF2661949.1"/>
    </source>
</evidence>
<accession>A0A6A6TPF3</accession>